<comment type="caution">
    <text evidence="12">The sequence shown here is derived from an EMBL/GenBank/DDBJ whole genome shotgun (WGS) entry which is preliminary data.</text>
</comment>
<dbReference type="InterPro" id="IPR045864">
    <property type="entry name" value="aa-tRNA-synth_II/BPL/LPL"/>
</dbReference>
<feature type="transmembrane region" description="Helical" evidence="10">
    <location>
        <begin position="338"/>
        <end position="357"/>
    </location>
</feature>
<evidence type="ECO:0000259" key="11">
    <source>
        <dbReference type="PROSITE" id="PS50862"/>
    </source>
</evidence>
<evidence type="ECO:0000256" key="7">
    <source>
        <dbReference type="ARBA" id="ARBA00047639"/>
    </source>
</evidence>
<dbReference type="Gene3D" id="3.40.50.800">
    <property type="entry name" value="Anticodon-binding domain"/>
    <property type="match status" value="1"/>
</dbReference>
<dbReference type="SUPFAM" id="SSF52954">
    <property type="entry name" value="Class II aaRS ABD-related"/>
    <property type="match status" value="1"/>
</dbReference>
<keyword evidence="10" id="KW-1133">Transmembrane helix</keyword>
<feature type="binding site" evidence="9">
    <location>
        <position position="127"/>
    </location>
    <ligand>
        <name>L-histidine</name>
        <dbReference type="ChEBI" id="CHEBI:57595"/>
    </ligand>
</feature>
<organism evidence="12 13">
    <name type="scientific">Syntrophorhabdus aromaticivorans</name>
    <dbReference type="NCBI Taxonomy" id="328301"/>
    <lineage>
        <taxon>Bacteria</taxon>
        <taxon>Pseudomonadati</taxon>
        <taxon>Thermodesulfobacteriota</taxon>
        <taxon>Syntrophorhabdia</taxon>
        <taxon>Syntrophorhabdales</taxon>
        <taxon>Syntrophorhabdaceae</taxon>
        <taxon>Syntrophorhabdus</taxon>
    </lineage>
</organism>
<dbReference type="PANTHER" id="PTHR43707:SF1">
    <property type="entry name" value="HISTIDINE--TRNA LIGASE, MITOCHONDRIAL-RELATED"/>
    <property type="match status" value="1"/>
</dbReference>
<feature type="domain" description="Aminoacyl-transfer RNA synthetases class-II family profile" evidence="11">
    <location>
        <begin position="1"/>
        <end position="324"/>
    </location>
</feature>
<evidence type="ECO:0000256" key="3">
    <source>
        <dbReference type="ARBA" id="ARBA00022598"/>
    </source>
</evidence>
<reference evidence="12" key="1">
    <citation type="journal article" date="2020" name="Biotechnol. Biofuels">
        <title>New insights from the biogas microbiome by comprehensive genome-resolved metagenomics of nearly 1600 species originating from multiple anaerobic digesters.</title>
        <authorList>
            <person name="Campanaro S."/>
            <person name="Treu L."/>
            <person name="Rodriguez-R L.M."/>
            <person name="Kovalovszki A."/>
            <person name="Ziels R.M."/>
            <person name="Maus I."/>
            <person name="Zhu X."/>
            <person name="Kougias P.G."/>
            <person name="Basile A."/>
            <person name="Luo G."/>
            <person name="Schluter A."/>
            <person name="Konstantinidis K.T."/>
            <person name="Angelidaki I."/>
        </authorList>
    </citation>
    <scope>NUCLEOTIDE SEQUENCE</scope>
    <source>
        <strain evidence="12">AS06rmzACSIP_7</strain>
    </source>
</reference>
<reference evidence="12" key="2">
    <citation type="submission" date="2020-01" db="EMBL/GenBank/DDBJ databases">
        <authorList>
            <person name="Campanaro S."/>
        </authorList>
    </citation>
    <scope>NUCLEOTIDE SEQUENCE</scope>
    <source>
        <strain evidence="12">AS06rmzACSIP_7</strain>
    </source>
</reference>
<proteinExistence type="inferred from homology"/>
<keyword evidence="8" id="KW-0963">Cytoplasm</keyword>
<keyword evidence="8" id="KW-0067">ATP-binding</keyword>
<accession>A0A971S0M6</accession>
<comment type="subunit">
    <text evidence="2 8">Homodimer.</text>
</comment>
<dbReference type="PROSITE" id="PS50862">
    <property type="entry name" value="AA_TRNA_LIGASE_II"/>
    <property type="match status" value="1"/>
</dbReference>
<protein>
    <recommendedName>
        <fullName evidence="8">Histidine--tRNA ligase</fullName>
        <ecNumber evidence="8">6.1.1.21</ecNumber>
    </recommendedName>
    <alternativeName>
        <fullName evidence="8">Histidyl-tRNA synthetase</fullName>
        <shortName evidence="8">HisRS</shortName>
    </alternativeName>
</protein>
<dbReference type="Gene3D" id="3.30.930.10">
    <property type="entry name" value="Bira Bifunctional Protein, Domain 2"/>
    <property type="match status" value="1"/>
</dbReference>
<name>A0A971S0M6_9BACT</name>
<feature type="binding site" evidence="9">
    <location>
        <begin position="262"/>
        <end position="263"/>
    </location>
    <ligand>
        <name>L-histidine</name>
        <dbReference type="ChEBI" id="CHEBI:57595"/>
    </ligand>
</feature>
<gene>
    <name evidence="8" type="primary">hisS</name>
    <name evidence="12" type="ORF">GXY80_08770</name>
</gene>
<dbReference type="GO" id="GO:0006427">
    <property type="term" value="P:histidyl-tRNA aminoacylation"/>
    <property type="evidence" value="ECO:0007669"/>
    <property type="project" value="UniProtKB-UniRule"/>
</dbReference>
<evidence type="ECO:0000313" key="13">
    <source>
        <dbReference type="Proteomes" id="UP000777265"/>
    </source>
</evidence>
<dbReference type="SUPFAM" id="SSF55681">
    <property type="entry name" value="Class II aaRS and biotin synthetases"/>
    <property type="match status" value="1"/>
</dbReference>
<feature type="binding site" evidence="9">
    <location>
        <position position="131"/>
    </location>
    <ligand>
        <name>L-histidine</name>
        <dbReference type="ChEBI" id="CHEBI:57595"/>
    </ligand>
</feature>
<dbReference type="EC" id="6.1.1.21" evidence="8"/>
<dbReference type="InterPro" id="IPR015807">
    <property type="entry name" value="His-tRNA-ligase"/>
</dbReference>
<evidence type="ECO:0000256" key="1">
    <source>
        <dbReference type="ARBA" id="ARBA00008226"/>
    </source>
</evidence>
<dbReference type="NCBIfam" id="TIGR00442">
    <property type="entry name" value="hisS"/>
    <property type="match status" value="1"/>
</dbReference>
<dbReference type="InterPro" id="IPR004516">
    <property type="entry name" value="HisRS/HisZ"/>
</dbReference>
<dbReference type="InterPro" id="IPR036621">
    <property type="entry name" value="Anticodon-bd_dom_sf"/>
</dbReference>
<comment type="catalytic activity">
    <reaction evidence="7 8">
        <text>tRNA(His) + L-histidine + ATP = L-histidyl-tRNA(His) + AMP + diphosphate + H(+)</text>
        <dbReference type="Rhea" id="RHEA:17313"/>
        <dbReference type="Rhea" id="RHEA-COMP:9665"/>
        <dbReference type="Rhea" id="RHEA-COMP:9689"/>
        <dbReference type="ChEBI" id="CHEBI:15378"/>
        <dbReference type="ChEBI" id="CHEBI:30616"/>
        <dbReference type="ChEBI" id="CHEBI:33019"/>
        <dbReference type="ChEBI" id="CHEBI:57595"/>
        <dbReference type="ChEBI" id="CHEBI:78442"/>
        <dbReference type="ChEBI" id="CHEBI:78527"/>
        <dbReference type="ChEBI" id="CHEBI:456215"/>
        <dbReference type="EC" id="6.1.1.21"/>
    </reaction>
</comment>
<comment type="similarity">
    <text evidence="1 8">Belongs to the class-II aminoacyl-tRNA synthetase family.</text>
</comment>
<dbReference type="AlphaFoldDB" id="A0A971S0M6"/>
<feature type="binding site" evidence="9">
    <location>
        <position position="113"/>
    </location>
    <ligand>
        <name>L-histidine</name>
        <dbReference type="ChEBI" id="CHEBI:57595"/>
    </ligand>
</feature>
<dbReference type="InterPro" id="IPR006195">
    <property type="entry name" value="aa-tRNA-synth_II"/>
</dbReference>
<feature type="binding site" evidence="9">
    <location>
        <begin position="82"/>
        <end position="84"/>
    </location>
    <ligand>
        <name>L-histidine</name>
        <dbReference type="ChEBI" id="CHEBI:57595"/>
    </ligand>
</feature>
<dbReference type="Pfam" id="PF03129">
    <property type="entry name" value="HGTP_anticodon"/>
    <property type="match status" value="1"/>
</dbReference>
<dbReference type="Pfam" id="PF13393">
    <property type="entry name" value="tRNA-synt_His"/>
    <property type="match status" value="2"/>
</dbReference>
<dbReference type="Proteomes" id="UP000777265">
    <property type="component" value="Unassembled WGS sequence"/>
</dbReference>
<dbReference type="GO" id="GO:0005524">
    <property type="term" value="F:ATP binding"/>
    <property type="evidence" value="ECO:0007669"/>
    <property type="project" value="UniProtKB-UniRule"/>
</dbReference>
<keyword evidence="10" id="KW-0472">Membrane</keyword>
<dbReference type="GO" id="GO:0004821">
    <property type="term" value="F:histidine-tRNA ligase activity"/>
    <property type="evidence" value="ECO:0007669"/>
    <property type="project" value="UniProtKB-UniRule"/>
</dbReference>
<evidence type="ECO:0000256" key="9">
    <source>
        <dbReference type="PIRSR" id="PIRSR001549-1"/>
    </source>
</evidence>
<sequence length="420" mass="47742">MEKIKTLRGFRDISGEELDKFRLIEAVSGKHLRLLGFSEIDIPILEKTELFVRSIGDTTDIVEKEMFTFTDMGGDSLTMRPEATAGVVRAYLQAGLYVKERVSKLFTMGPMFRHEKPQKGRFREFHQVDVEVFGVDDPLIDAELLWMIHRVLAELGVDNYSMEVNSVGCPMCRDAFRRVLVDYFQTRRDLLCEDCTRRLERNPLRIFDCKHVQCIDVSRESPLLFDYLCSDCKVHLDVFLRHITDFGVSVTMNKRLVRGLDYYTKTVFEVTSDKLGAQKAFIAGGRYDNLVEEMGGPKTPGTGFAIGVERLALLVEAGPTKTVPTYFFAYLGERAHTYLVPLLKAFAGAGLSLVYAYEGRSLKSQMRYADNLNADFVFILGDDEIDKGIVVLRNMKTKVQYELLLDPLTIPREALKLSGE</sequence>
<comment type="subcellular location">
    <subcellularLocation>
        <location evidence="8">Cytoplasm</location>
    </subcellularLocation>
</comment>
<feature type="binding site" evidence="9">
    <location>
        <position position="258"/>
    </location>
    <ligand>
        <name>L-histidine</name>
        <dbReference type="ChEBI" id="CHEBI:57595"/>
    </ligand>
</feature>
<evidence type="ECO:0000256" key="5">
    <source>
        <dbReference type="ARBA" id="ARBA00022917"/>
    </source>
</evidence>
<keyword evidence="10" id="KW-0812">Transmembrane</keyword>
<dbReference type="InterPro" id="IPR004154">
    <property type="entry name" value="Anticodon-bd"/>
</dbReference>
<evidence type="ECO:0000256" key="10">
    <source>
        <dbReference type="SAM" id="Phobius"/>
    </source>
</evidence>
<dbReference type="CDD" id="cd00773">
    <property type="entry name" value="HisRS-like_core"/>
    <property type="match status" value="1"/>
</dbReference>
<dbReference type="PIRSF" id="PIRSF001549">
    <property type="entry name" value="His-tRNA_synth"/>
    <property type="match status" value="1"/>
</dbReference>
<keyword evidence="4 8" id="KW-0547">Nucleotide-binding</keyword>
<evidence type="ECO:0000256" key="6">
    <source>
        <dbReference type="ARBA" id="ARBA00023146"/>
    </source>
</evidence>
<dbReference type="EMBL" id="JAAYEE010000140">
    <property type="protein sequence ID" value="NLW35555.1"/>
    <property type="molecule type" value="Genomic_DNA"/>
</dbReference>
<dbReference type="InterPro" id="IPR041715">
    <property type="entry name" value="HisRS-like_core"/>
</dbReference>
<keyword evidence="5 8" id="KW-0648">Protein biosynthesis</keyword>
<keyword evidence="6 8" id="KW-0030">Aminoacyl-tRNA synthetase</keyword>
<dbReference type="GO" id="GO:0005737">
    <property type="term" value="C:cytoplasm"/>
    <property type="evidence" value="ECO:0007669"/>
    <property type="project" value="UniProtKB-SubCell"/>
</dbReference>
<dbReference type="HAMAP" id="MF_00127">
    <property type="entry name" value="His_tRNA_synth"/>
    <property type="match status" value="1"/>
</dbReference>
<dbReference type="PANTHER" id="PTHR43707">
    <property type="entry name" value="HISTIDYL-TRNA SYNTHETASE"/>
    <property type="match status" value="1"/>
</dbReference>
<evidence type="ECO:0000313" key="12">
    <source>
        <dbReference type="EMBL" id="NLW35555.1"/>
    </source>
</evidence>
<keyword evidence="3 8" id="KW-0436">Ligase</keyword>
<evidence type="ECO:0000256" key="8">
    <source>
        <dbReference type="HAMAP-Rule" id="MF_00127"/>
    </source>
</evidence>
<evidence type="ECO:0000256" key="2">
    <source>
        <dbReference type="ARBA" id="ARBA00011738"/>
    </source>
</evidence>
<evidence type="ECO:0000256" key="4">
    <source>
        <dbReference type="ARBA" id="ARBA00022741"/>
    </source>
</evidence>